<organism evidence="2 3">
    <name type="scientific">Miscanthus lutarioriparius</name>
    <dbReference type="NCBI Taxonomy" id="422564"/>
    <lineage>
        <taxon>Eukaryota</taxon>
        <taxon>Viridiplantae</taxon>
        <taxon>Streptophyta</taxon>
        <taxon>Embryophyta</taxon>
        <taxon>Tracheophyta</taxon>
        <taxon>Spermatophyta</taxon>
        <taxon>Magnoliopsida</taxon>
        <taxon>Liliopsida</taxon>
        <taxon>Poales</taxon>
        <taxon>Poaceae</taxon>
        <taxon>PACMAD clade</taxon>
        <taxon>Panicoideae</taxon>
        <taxon>Andropogonodae</taxon>
        <taxon>Andropogoneae</taxon>
        <taxon>Saccharinae</taxon>
        <taxon>Miscanthus</taxon>
    </lineage>
</organism>
<dbReference type="EMBL" id="CAJGYO010000003">
    <property type="protein sequence ID" value="CAD6220725.1"/>
    <property type="molecule type" value="Genomic_DNA"/>
</dbReference>
<proteinExistence type="predicted"/>
<evidence type="ECO:0000313" key="2">
    <source>
        <dbReference type="EMBL" id="CAD6220725.1"/>
    </source>
</evidence>
<feature type="compositionally biased region" description="Basic and acidic residues" evidence="1">
    <location>
        <begin position="84"/>
        <end position="95"/>
    </location>
</feature>
<dbReference type="AlphaFoldDB" id="A0A811NA72"/>
<reference evidence="2" key="1">
    <citation type="submission" date="2020-10" db="EMBL/GenBank/DDBJ databases">
        <authorList>
            <person name="Han B."/>
            <person name="Lu T."/>
            <person name="Zhao Q."/>
            <person name="Huang X."/>
            <person name="Zhao Y."/>
        </authorList>
    </citation>
    <scope>NUCLEOTIDE SEQUENCE</scope>
</reference>
<gene>
    <name evidence="2" type="ORF">NCGR_LOCUS14157</name>
</gene>
<dbReference type="Proteomes" id="UP000604825">
    <property type="component" value="Unassembled WGS sequence"/>
</dbReference>
<name>A0A811NA72_9POAL</name>
<comment type="caution">
    <text evidence="2">The sequence shown here is derived from an EMBL/GenBank/DDBJ whole genome shotgun (WGS) entry which is preliminary data.</text>
</comment>
<evidence type="ECO:0000256" key="1">
    <source>
        <dbReference type="SAM" id="MobiDB-lite"/>
    </source>
</evidence>
<evidence type="ECO:0000313" key="3">
    <source>
        <dbReference type="Proteomes" id="UP000604825"/>
    </source>
</evidence>
<accession>A0A811NA72</accession>
<feature type="region of interest" description="Disordered" evidence="1">
    <location>
        <begin position="61"/>
        <end position="102"/>
    </location>
</feature>
<protein>
    <submittedName>
        <fullName evidence="2">Uncharacterized protein</fullName>
    </submittedName>
</protein>
<keyword evidence="3" id="KW-1185">Reference proteome</keyword>
<sequence>MEKRMRKLRIVFAQYQAKCDGEWTGSIISHQALQVAFTDEDPRAGEPPALSSEVIKNLAPEALSDEGLPRKNKLVEAIGQSKATQEDKDAMEKANKSNNKQQ</sequence>